<dbReference type="RefSeq" id="WP_090352957.1">
    <property type="nucleotide sequence ID" value="NZ_FMUB01000001.1"/>
</dbReference>
<dbReference type="Proteomes" id="UP000199707">
    <property type="component" value="Unassembled WGS sequence"/>
</dbReference>
<dbReference type="EMBL" id="FMUB01000001">
    <property type="protein sequence ID" value="SCX00329.1"/>
    <property type="molecule type" value="Genomic_DNA"/>
</dbReference>
<feature type="compositionally biased region" description="Polar residues" evidence="1">
    <location>
        <begin position="100"/>
        <end position="110"/>
    </location>
</feature>
<accession>A0A1G4V2U4</accession>
<feature type="compositionally biased region" description="Basic residues" evidence="1">
    <location>
        <begin position="84"/>
        <end position="96"/>
    </location>
</feature>
<organism evidence="2 3">
    <name type="scientific">Mycolicibacterium fluoranthenivorans</name>
    <dbReference type="NCBI Taxonomy" id="258505"/>
    <lineage>
        <taxon>Bacteria</taxon>
        <taxon>Bacillati</taxon>
        <taxon>Actinomycetota</taxon>
        <taxon>Actinomycetes</taxon>
        <taxon>Mycobacteriales</taxon>
        <taxon>Mycobacteriaceae</taxon>
        <taxon>Mycolicibacterium</taxon>
    </lineage>
</organism>
<dbReference type="AlphaFoldDB" id="A0A1G4V2U4"/>
<feature type="compositionally biased region" description="Low complexity" evidence="1">
    <location>
        <begin position="62"/>
        <end position="76"/>
    </location>
</feature>
<feature type="compositionally biased region" description="Polar residues" evidence="1">
    <location>
        <begin position="124"/>
        <end position="138"/>
    </location>
</feature>
<dbReference type="Gene3D" id="3.40.50.1820">
    <property type="entry name" value="alpha/beta hydrolase"/>
    <property type="match status" value="1"/>
</dbReference>
<evidence type="ECO:0000313" key="2">
    <source>
        <dbReference type="EMBL" id="SCX00329.1"/>
    </source>
</evidence>
<evidence type="ECO:0000313" key="3">
    <source>
        <dbReference type="Proteomes" id="UP000199707"/>
    </source>
</evidence>
<sequence length="564" mass="58471">MAHARRNTRGSGRYGIAVVAVGMALSAGTGHGVAWAETGQQDSPDTSSSPAIPAKADSSTEAPEAAPDPAAPQKAAVSDSTRVSKPKFGSHSRSSRTHASDTTADASSDGTAKRAASHPEPPASDNSVTPQSATTTRPDTGATAVVVTAKTTKTAKAARAAKDTVAGRPAAVTTAGSVTTTTPSPPKPLSPIAKIAALPGKIINAVLQLLDFTVAAGGPHSPFNFRPIDEALFGVFRRIEDVLGLSKAPVVQQYPPAEIYNGPISTKTPTVAQFLNAATAEYVLGGTPGGLKPFTVNGVQMASTNILSGMRSQVWVTPDNQLIIAYQGTTGGTNLLANPLMAVSQLVADLQVIFTNTTPQAFWDALHFQRRVQTQAALQGYSSDDIFVTGHSLGGWEAEFVAQQDQLGGIGFESPGLNTKKAGNGRNSGFVNVETYGDPAAYMATDLPGLQPFMPKYVPGGGSKPHYGSIVMIGDPEADYPLINSSALFGKSLLGSLLFAGDFLVNFLGHHLPGQQAYNLDVDPDPGVVPWLGYRSGPVDKNYGELTIPQLQITASGAGKLFAA</sequence>
<dbReference type="InterPro" id="IPR029058">
    <property type="entry name" value="AB_hydrolase_fold"/>
</dbReference>
<feature type="region of interest" description="Disordered" evidence="1">
    <location>
        <begin position="34"/>
        <end position="147"/>
    </location>
</feature>
<evidence type="ECO:0000256" key="1">
    <source>
        <dbReference type="SAM" id="MobiDB-lite"/>
    </source>
</evidence>
<dbReference type="SUPFAM" id="SSF53474">
    <property type="entry name" value="alpha/beta-Hydrolases"/>
    <property type="match status" value="1"/>
</dbReference>
<name>A0A1G4V2U4_9MYCO</name>
<feature type="compositionally biased region" description="Polar residues" evidence="1">
    <location>
        <begin position="38"/>
        <end position="50"/>
    </location>
</feature>
<proteinExistence type="predicted"/>
<protein>
    <submittedName>
        <fullName evidence="2">Uncharacterized protein</fullName>
    </submittedName>
</protein>
<dbReference type="STRING" id="1502745.SAMN02799620_00079"/>
<reference evidence="3" key="1">
    <citation type="submission" date="2016-10" db="EMBL/GenBank/DDBJ databases">
        <authorList>
            <person name="Varghese N."/>
            <person name="Submissions S."/>
        </authorList>
    </citation>
    <scope>NUCLEOTIDE SEQUENCE [LARGE SCALE GENOMIC DNA]</scope>
    <source>
        <strain evidence="3">UNC267MFSha1.1M11</strain>
    </source>
</reference>
<gene>
    <name evidence="2" type="ORF">SAMN02799620_00079</name>
</gene>